<dbReference type="PANTHER" id="PTHR43963:SF6">
    <property type="entry name" value="CHAIN DEHYDROGENASE FAMILY PROTEIN, PUTATIVE (AFU_ORTHOLOGUE AFUA_3G15350)-RELATED"/>
    <property type="match status" value="1"/>
</dbReference>
<accession>A0ABV8GS10</accession>
<evidence type="ECO:0000256" key="3">
    <source>
        <dbReference type="ARBA" id="ARBA00023002"/>
    </source>
</evidence>
<gene>
    <name evidence="5" type="ORF">ACFOY2_50980</name>
</gene>
<dbReference type="PRINTS" id="PR00081">
    <property type="entry name" value="GDHRDH"/>
</dbReference>
<comment type="similarity">
    <text evidence="1 4">Belongs to the short-chain dehydrogenases/reductases (SDR) family.</text>
</comment>
<dbReference type="Gene3D" id="3.40.50.720">
    <property type="entry name" value="NAD(P)-binding Rossmann-like Domain"/>
    <property type="match status" value="1"/>
</dbReference>
<dbReference type="PRINTS" id="PR00080">
    <property type="entry name" value="SDRFAMILY"/>
</dbReference>
<dbReference type="Pfam" id="PF00106">
    <property type="entry name" value="adh_short"/>
    <property type="match status" value="1"/>
</dbReference>
<evidence type="ECO:0000256" key="1">
    <source>
        <dbReference type="ARBA" id="ARBA00006484"/>
    </source>
</evidence>
<keyword evidence="6" id="KW-1185">Reference proteome</keyword>
<dbReference type="Proteomes" id="UP001595851">
    <property type="component" value="Unassembled WGS sequence"/>
</dbReference>
<organism evidence="5 6">
    <name type="scientific">Nonomuraea purpurea</name>
    <dbReference type="NCBI Taxonomy" id="1849276"/>
    <lineage>
        <taxon>Bacteria</taxon>
        <taxon>Bacillati</taxon>
        <taxon>Actinomycetota</taxon>
        <taxon>Actinomycetes</taxon>
        <taxon>Streptosporangiales</taxon>
        <taxon>Streptosporangiaceae</taxon>
        <taxon>Nonomuraea</taxon>
    </lineage>
</organism>
<dbReference type="InterPro" id="IPR002347">
    <property type="entry name" value="SDR_fam"/>
</dbReference>
<comment type="caution">
    <text evidence="5">The sequence shown here is derived from an EMBL/GenBank/DDBJ whole genome shotgun (WGS) entry which is preliminary data.</text>
</comment>
<keyword evidence="2" id="KW-0521">NADP</keyword>
<dbReference type="SUPFAM" id="SSF51735">
    <property type="entry name" value="NAD(P)-binding Rossmann-fold domains"/>
    <property type="match status" value="1"/>
</dbReference>
<reference evidence="6" key="1">
    <citation type="journal article" date="2019" name="Int. J. Syst. Evol. Microbiol.">
        <title>The Global Catalogue of Microorganisms (GCM) 10K type strain sequencing project: providing services to taxonomists for standard genome sequencing and annotation.</title>
        <authorList>
            <consortium name="The Broad Institute Genomics Platform"/>
            <consortium name="The Broad Institute Genome Sequencing Center for Infectious Disease"/>
            <person name="Wu L."/>
            <person name="Ma J."/>
        </authorList>
    </citation>
    <scope>NUCLEOTIDE SEQUENCE [LARGE SCALE GENOMIC DNA]</scope>
    <source>
        <strain evidence="6">TBRC 1276</strain>
    </source>
</reference>
<name>A0ABV8GS10_9ACTN</name>
<dbReference type="EMBL" id="JBHSBI010000047">
    <property type="protein sequence ID" value="MFC4015615.1"/>
    <property type="molecule type" value="Genomic_DNA"/>
</dbReference>
<keyword evidence="3" id="KW-0560">Oxidoreductase</keyword>
<evidence type="ECO:0000313" key="6">
    <source>
        <dbReference type="Proteomes" id="UP001595851"/>
    </source>
</evidence>
<dbReference type="CDD" id="cd05324">
    <property type="entry name" value="carb_red_PTCR-like_SDR_c"/>
    <property type="match status" value="1"/>
</dbReference>
<dbReference type="RefSeq" id="WP_379535428.1">
    <property type="nucleotide sequence ID" value="NZ_JBHSBI010000047.1"/>
</dbReference>
<protein>
    <submittedName>
        <fullName evidence="5">SDR family oxidoreductase</fullName>
    </submittedName>
</protein>
<evidence type="ECO:0000313" key="5">
    <source>
        <dbReference type="EMBL" id="MFC4015615.1"/>
    </source>
</evidence>
<evidence type="ECO:0000256" key="2">
    <source>
        <dbReference type="ARBA" id="ARBA00022857"/>
    </source>
</evidence>
<dbReference type="PANTHER" id="PTHR43963">
    <property type="entry name" value="CARBONYL REDUCTASE 1-RELATED"/>
    <property type="match status" value="1"/>
</dbReference>
<sequence length="233" mass="24752">MSGRVAVVSGGNRGLGLEIVRKLAAAGLRVVLASRSAERGEVAAARLEEHRDSVTVAPLDISDAASVAEFATWLRLTFGRCDVLVNNAAVAVDDGQDAETIDMDVVRRTMETNLLGTWQLSQAVIPAMRARRHGRIVNISSGVGRLSSMGAGIPAYRVSKCAVNALTRIMADELRDDGILVNACCPGWTRTEMGGPSATVSPEDAAVTPVWLATLPPDGPTGQFYRDGRPLDW</sequence>
<dbReference type="InterPro" id="IPR036291">
    <property type="entry name" value="NAD(P)-bd_dom_sf"/>
</dbReference>
<proteinExistence type="inferred from homology"/>
<evidence type="ECO:0000256" key="4">
    <source>
        <dbReference type="RuleBase" id="RU000363"/>
    </source>
</evidence>
<dbReference type="InterPro" id="IPR045313">
    <property type="entry name" value="CBR1-like"/>
</dbReference>